<dbReference type="AlphaFoldDB" id="A0A0R3QAL9"/>
<reference evidence="2" key="1">
    <citation type="submission" date="2017-02" db="UniProtKB">
        <authorList>
            <consortium name="WormBaseParasite"/>
        </authorList>
    </citation>
    <scope>IDENTIFICATION</scope>
</reference>
<keyword evidence="1" id="KW-0732">Signal</keyword>
<accession>A0A0R3QAL9</accession>
<proteinExistence type="predicted"/>
<organism evidence="2">
    <name type="scientific">Brugia timori</name>
    <dbReference type="NCBI Taxonomy" id="42155"/>
    <lineage>
        <taxon>Eukaryota</taxon>
        <taxon>Metazoa</taxon>
        <taxon>Ecdysozoa</taxon>
        <taxon>Nematoda</taxon>
        <taxon>Chromadorea</taxon>
        <taxon>Rhabditida</taxon>
        <taxon>Spirurina</taxon>
        <taxon>Spiruromorpha</taxon>
        <taxon>Filarioidea</taxon>
        <taxon>Onchocercidae</taxon>
        <taxon>Brugia</taxon>
    </lineage>
</organism>
<protein>
    <submittedName>
        <fullName evidence="2">Ovule protein</fullName>
    </submittedName>
</protein>
<feature type="chain" id="PRO_5006446811" evidence="1">
    <location>
        <begin position="17"/>
        <end position="57"/>
    </location>
</feature>
<evidence type="ECO:0000256" key="1">
    <source>
        <dbReference type="SAM" id="SignalP"/>
    </source>
</evidence>
<feature type="signal peptide" evidence="1">
    <location>
        <begin position="1"/>
        <end position="16"/>
    </location>
</feature>
<name>A0A0R3QAL9_9BILA</name>
<evidence type="ECO:0000313" key="2">
    <source>
        <dbReference type="WBParaSite" id="BTMF_0000338801-mRNA-1"/>
    </source>
</evidence>
<sequence>LQLFSFLSVLIHFFVQQKINSPADFSKLNKYFRKNCVIFIYLFAIKNEIKKVVIIRL</sequence>
<dbReference type="WBParaSite" id="BTMF_0000338801-mRNA-1">
    <property type="protein sequence ID" value="BTMF_0000338801-mRNA-1"/>
    <property type="gene ID" value="BTMF_0000338801"/>
</dbReference>